<evidence type="ECO:0000256" key="2">
    <source>
        <dbReference type="SAM" id="SignalP"/>
    </source>
</evidence>
<dbReference type="EMBL" id="JBBWWT010000007">
    <property type="protein sequence ID" value="MEL1265610.1"/>
    <property type="molecule type" value="Genomic_DNA"/>
</dbReference>
<feature type="region of interest" description="Disordered" evidence="1">
    <location>
        <begin position="27"/>
        <end position="57"/>
    </location>
</feature>
<evidence type="ECO:0000256" key="1">
    <source>
        <dbReference type="SAM" id="MobiDB-lite"/>
    </source>
</evidence>
<feature type="signal peptide" evidence="2">
    <location>
        <begin position="1"/>
        <end position="23"/>
    </location>
</feature>
<protein>
    <recommendedName>
        <fullName evidence="5">Secreted protein</fullName>
    </recommendedName>
</protein>
<name>A0ABU9J3V4_9GAMM</name>
<keyword evidence="4" id="KW-1185">Reference proteome</keyword>
<dbReference type="Proteomes" id="UP001459204">
    <property type="component" value="Unassembled WGS sequence"/>
</dbReference>
<dbReference type="PROSITE" id="PS51257">
    <property type="entry name" value="PROKAR_LIPOPROTEIN"/>
    <property type="match status" value="1"/>
</dbReference>
<proteinExistence type="predicted"/>
<reference evidence="3 4" key="1">
    <citation type="submission" date="2024-04" db="EMBL/GenBank/DDBJ databases">
        <title>Draft genome sequence of Pseudoxanthomonas putridarboris WD12.</title>
        <authorList>
            <person name="Oh J."/>
        </authorList>
    </citation>
    <scope>NUCLEOTIDE SEQUENCE [LARGE SCALE GENOMIC DNA]</scope>
    <source>
        <strain evidence="3 4">WD12</strain>
    </source>
</reference>
<evidence type="ECO:0000313" key="4">
    <source>
        <dbReference type="Proteomes" id="UP001459204"/>
    </source>
</evidence>
<feature type="chain" id="PRO_5045963292" description="Secreted protein" evidence="2">
    <location>
        <begin position="24"/>
        <end position="140"/>
    </location>
</feature>
<keyword evidence="2" id="KW-0732">Signal</keyword>
<evidence type="ECO:0000313" key="3">
    <source>
        <dbReference type="EMBL" id="MEL1265610.1"/>
    </source>
</evidence>
<comment type="caution">
    <text evidence="3">The sequence shown here is derived from an EMBL/GenBank/DDBJ whole genome shotgun (WGS) entry which is preliminary data.</text>
</comment>
<sequence>MPRSNPLLSLVLSCALLVLAACAAPASSNGPSEALPPATSGTSPSKPMSSPYPPREVATPANVDYSCRSNADCAVKDVGNCCGAMPACVNKDSPTDPQAVQAQCAASGRMGICGFVDITACQCVSGRCEPDNSSHHLPVQ</sequence>
<evidence type="ECO:0008006" key="5">
    <source>
        <dbReference type="Google" id="ProtNLM"/>
    </source>
</evidence>
<organism evidence="3 4">
    <name type="scientific">Pseudoxanthomonas putridarboris</name>
    <dbReference type="NCBI Taxonomy" id="752605"/>
    <lineage>
        <taxon>Bacteria</taxon>
        <taxon>Pseudomonadati</taxon>
        <taxon>Pseudomonadota</taxon>
        <taxon>Gammaproteobacteria</taxon>
        <taxon>Lysobacterales</taxon>
        <taxon>Lysobacteraceae</taxon>
        <taxon>Pseudoxanthomonas</taxon>
    </lineage>
</organism>
<accession>A0ABU9J3V4</accession>
<gene>
    <name evidence="3" type="ORF">AAD027_14720</name>
</gene>
<dbReference type="RefSeq" id="WP_341726781.1">
    <property type="nucleotide sequence ID" value="NZ_JBBWWT010000007.1"/>
</dbReference>